<evidence type="ECO:0000256" key="3">
    <source>
        <dbReference type="SAM" id="Phobius"/>
    </source>
</evidence>
<dbReference type="InterPro" id="IPR050465">
    <property type="entry name" value="UPF0194_transport"/>
</dbReference>
<evidence type="ECO:0000256" key="2">
    <source>
        <dbReference type="ARBA" id="ARBA00023054"/>
    </source>
</evidence>
<feature type="transmembrane region" description="Helical" evidence="3">
    <location>
        <begin position="17"/>
        <end position="38"/>
    </location>
</feature>
<comment type="subcellular location">
    <subcellularLocation>
        <location evidence="1">Cell envelope</location>
    </subcellularLocation>
</comment>
<dbReference type="PANTHER" id="PTHR32347">
    <property type="entry name" value="EFFLUX SYSTEM COMPONENT YKNX-RELATED"/>
    <property type="match status" value="1"/>
</dbReference>
<keyword evidence="3" id="KW-1133">Transmembrane helix</keyword>
<dbReference type="InterPro" id="IPR036366">
    <property type="entry name" value="PGBDSf"/>
</dbReference>
<dbReference type="EMBL" id="FNET01000014">
    <property type="protein sequence ID" value="SDL85184.1"/>
    <property type="molecule type" value="Genomic_DNA"/>
</dbReference>
<dbReference type="AlphaFoldDB" id="A0A1G9NFL1"/>
<gene>
    <name evidence="5" type="ORF">SAMN04488074_11410</name>
</gene>
<organism evidence="5 6">
    <name type="scientific">Lentzea albidocapillata subsp. violacea</name>
    <dbReference type="NCBI Taxonomy" id="128104"/>
    <lineage>
        <taxon>Bacteria</taxon>
        <taxon>Bacillati</taxon>
        <taxon>Actinomycetota</taxon>
        <taxon>Actinomycetes</taxon>
        <taxon>Pseudonocardiales</taxon>
        <taxon>Pseudonocardiaceae</taxon>
        <taxon>Lentzea</taxon>
    </lineage>
</organism>
<keyword evidence="3" id="KW-0812">Transmembrane</keyword>
<keyword evidence="2" id="KW-0175">Coiled coil</keyword>
<evidence type="ECO:0000259" key="4">
    <source>
        <dbReference type="Pfam" id="PF01471"/>
    </source>
</evidence>
<feature type="domain" description="Peptidoglycan binding-like" evidence="4">
    <location>
        <begin position="136"/>
        <end position="185"/>
    </location>
</feature>
<dbReference type="InterPro" id="IPR036365">
    <property type="entry name" value="PGBD-like_sf"/>
</dbReference>
<evidence type="ECO:0000313" key="5">
    <source>
        <dbReference type="EMBL" id="SDL85184.1"/>
    </source>
</evidence>
<dbReference type="Gene3D" id="2.40.420.20">
    <property type="match status" value="1"/>
</dbReference>
<keyword evidence="3" id="KW-0472">Membrane</keyword>
<dbReference type="Pfam" id="PF01471">
    <property type="entry name" value="PG_binding_1"/>
    <property type="match status" value="1"/>
</dbReference>
<dbReference type="PANTHER" id="PTHR32347:SF23">
    <property type="entry name" value="BLL5650 PROTEIN"/>
    <property type="match status" value="1"/>
</dbReference>
<dbReference type="SUPFAM" id="SSF47090">
    <property type="entry name" value="PGBD-like"/>
    <property type="match status" value="1"/>
</dbReference>
<sequence>MTEPHEQSHQRPRKRRWPYVVLTASIVVAVGVTGVLVLGQGSGAKTEKGNQQPAGKTAPIDRSTLVEQEELDGKLGYAGKYDVTAAGGGGVITWLPKVGDPLGRGDAVYRVNDKPVPLLFGDKPFWRKLESGMEKGSDVLILEQNLNALGYAGFTVDEKFDTRTVAAVKKWQKKLGVEQTGWVDPSSVVVQPDTFRVSSVDVPLGSPAQGKVLSGTGTKRLVTVEVPVARQTLVQEGAQVEVRLPGGKTTTTGKITKVGTVADKPESDKDANAGAVIKVEVELDDVAAAGKLDGAPVDVLFISRRKENVLTVPVGALLALAEGGYAVEIVQPDGTGKLVAVELGMFAKGKVEVSGSGLDEGATVKVAGL</sequence>
<dbReference type="GO" id="GO:0030313">
    <property type="term" value="C:cell envelope"/>
    <property type="evidence" value="ECO:0007669"/>
    <property type="project" value="UniProtKB-SubCell"/>
</dbReference>
<evidence type="ECO:0000313" key="6">
    <source>
        <dbReference type="Proteomes" id="UP000199682"/>
    </source>
</evidence>
<name>A0A1G9NFL1_9PSEU</name>
<dbReference type="Proteomes" id="UP000199682">
    <property type="component" value="Unassembled WGS sequence"/>
</dbReference>
<proteinExistence type="predicted"/>
<accession>A0A1G9NFL1</accession>
<dbReference type="Gene3D" id="1.10.101.10">
    <property type="entry name" value="PGBD-like superfamily/PGBD"/>
    <property type="match status" value="1"/>
</dbReference>
<evidence type="ECO:0000256" key="1">
    <source>
        <dbReference type="ARBA" id="ARBA00004196"/>
    </source>
</evidence>
<protein>
    <submittedName>
        <fullName evidence="5">Multidrug efflux pump subunit AcrA (Membrane-fusion protein)</fullName>
    </submittedName>
</protein>
<dbReference type="RefSeq" id="WP_090010065.1">
    <property type="nucleotide sequence ID" value="NZ_FNET01000014.1"/>
</dbReference>
<reference evidence="6" key="1">
    <citation type="submission" date="2016-10" db="EMBL/GenBank/DDBJ databases">
        <authorList>
            <person name="Varghese N."/>
            <person name="Submissions S."/>
        </authorList>
    </citation>
    <scope>NUCLEOTIDE SEQUENCE [LARGE SCALE GENOMIC DNA]</scope>
    <source>
        <strain evidence="6">DSM 44796</strain>
    </source>
</reference>
<dbReference type="InterPro" id="IPR002477">
    <property type="entry name" value="Peptidoglycan-bd-like"/>
</dbReference>